<evidence type="ECO:0000313" key="3">
    <source>
        <dbReference type="Proteomes" id="UP001412067"/>
    </source>
</evidence>
<dbReference type="PANTHER" id="PTHR33223:SF10">
    <property type="entry name" value="AMINOTRANSFERASE-LIKE PLANT MOBILE DOMAIN-CONTAINING PROTEIN"/>
    <property type="match status" value="1"/>
</dbReference>
<feature type="domain" description="Retrotransposon gag" evidence="1">
    <location>
        <begin position="33"/>
        <end position="125"/>
    </location>
</feature>
<name>A0ABR2MMY2_9ASPA</name>
<dbReference type="Pfam" id="PF03732">
    <property type="entry name" value="Retrotrans_gag"/>
    <property type="match status" value="1"/>
</dbReference>
<dbReference type="EMBL" id="JBBWWR010000006">
    <property type="protein sequence ID" value="KAK8965552.1"/>
    <property type="molecule type" value="Genomic_DNA"/>
</dbReference>
<protein>
    <recommendedName>
        <fullName evidence="1">Retrotransposon gag domain-containing protein</fullName>
    </recommendedName>
</protein>
<dbReference type="InterPro" id="IPR005162">
    <property type="entry name" value="Retrotrans_gag_dom"/>
</dbReference>
<comment type="caution">
    <text evidence="2">The sequence shown here is derived from an EMBL/GenBank/DDBJ whole genome shotgun (WGS) entry which is preliminary data.</text>
</comment>
<reference evidence="2 3" key="1">
    <citation type="journal article" date="2022" name="Nat. Plants">
        <title>Genomes of leafy and leafless Platanthera orchids illuminate the evolution of mycoheterotrophy.</title>
        <authorList>
            <person name="Li M.H."/>
            <person name="Liu K.W."/>
            <person name="Li Z."/>
            <person name="Lu H.C."/>
            <person name="Ye Q.L."/>
            <person name="Zhang D."/>
            <person name="Wang J.Y."/>
            <person name="Li Y.F."/>
            <person name="Zhong Z.M."/>
            <person name="Liu X."/>
            <person name="Yu X."/>
            <person name="Liu D.K."/>
            <person name="Tu X.D."/>
            <person name="Liu B."/>
            <person name="Hao Y."/>
            <person name="Liao X.Y."/>
            <person name="Jiang Y.T."/>
            <person name="Sun W.H."/>
            <person name="Chen J."/>
            <person name="Chen Y.Q."/>
            <person name="Ai Y."/>
            <person name="Zhai J.W."/>
            <person name="Wu S.S."/>
            <person name="Zhou Z."/>
            <person name="Hsiao Y.Y."/>
            <person name="Wu W.L."/>
            <person name="Chen Y.Y."/>
            <person name="Lin Y.F."/>
            <person name="Hsu J.L."/>
            <person name="Li C.Y."/>
            <person name="Wang Z.W."/>
            <person name="Zhao X."/>
            <person name="Zhong W.Y."/>
            <person name="Ma X.K."/>
            <person name="Ma L."/>
            <person name="Huang J."/>
            <person name="Chen G.Z."/>
            <person name="Huang M.Z."/>
            <person name="Huang L."/>
            <person name="Peng D.H."/>
            <person name="Luo Y.B."/>
            <person name="Zou S.Q."/>
            <person name="Chen S.P."/>
            <person name="Lan S."/>
            <person name="Tsai W.C."/>
            <person name="Van de Peer Y."/>
            <person name="Liu Z.J."/>
        </authorList>
    </citation>
    <scope>NUCLEOTIDE SEQUENCE [LARGE SCALE GENOMIC DNA]</scope>
    <source>
        <strain evidence="2">Lor288</strain>
    </source>
</reference>
<keyword evidence="3" id="KW-1185">Reference proteome</keyword>
<sequence length="131" mass="15655">MTYYTGKDNPLQHLQWFEDTISIRVMIDAFKCRLFVITLKDKSRDWFHQLPTGSIHGFEDLSRSFQLRFSTSKKRKKSPESIFLIRQRVEKLLAQYVERFQEEILDIQEMSGYALQMVFTVGLREGFFKMS</sequence>
<accession>A0ABR2MMY2</accession>
<dbReference type="PANTHER" id="PTHR33223">
    <property type="entry name" value="CCHC-TYPE DOMAIN-CONTAINING PROTEIN"/>
    <property type="match status" value="1"/>
</dbReference>
<evidence type="ECO:0000313" key="2">
    <source>
        <dbReference type="EMBL" id="KAK8965552.1"/>
    </source>
</evidence>
<organism evidence="2 3">
    <name type="scientific">Platanthera guangdongensis</name>
    <dbReference type="NCBI Taxonomy" id="2320717"/>
    <lineage>
        <taxon>Eukaryota</taxon>
        <taxon>Viridiplantae</taxon>
        <taxon>Streptophyta</taxon>
        <taxon>Embryophyta</taxon>
        <taxon>Tracheophyta</taxon>
        <taxon>Spermatophyta</taxon>
        <taxon>Magnoliopsida</taxon>
        <taxon>Liliopsida</taxon>
        <taxon>Asparagales</taxon>
        <taxon>Orchidaceae</taxon>
        <taxon>Orchidoideae</taxon>
        <taxon>Orchideae</taxon>
        <taxon>Orchidinae</taxon>
        <taxon>Platanthera</taxon>
    </lineage>
</organism>
<gene>
    <name evidence="2" type="ORF">KSP40_PGU001299</name>
</gene>
<dbReference type="Proteomes" id="UP001412067">
    <property type="component" value="Unassembled WGS sequence"/>
</dbReference>
<proteinExistence type="predicted"/>
<evidence type="ECO:0000259" key="1">
    <source>
        <dbReference type="Pfam" id="PF03732"/>
    </source>
</evidence>